<proteinExistence type="predicted"/>
<gene>
    <name evidence="1" type="ORF">DIU31_023985</name>
    <name evidence="2" type="ORF">J3L21_03465</name>
</gene>
<name>A0AAE6MK63_9SPHI</name>
<accession>A0AAE6MK63</accession>
<reference evidence="1 3" key="1">
    <citation type="submission" date="2019-08" db="EMBL/GenBank/DDBJ databases">
        <title>Comparative genome analysis confer to the adaptation heavy metal polluted environment.</title>
        <authorList>
            <person name="Li Y."/>
        </authorList>
    </citation>
    <scope>NUCLEOTIDE SEQUENCE [LARGE SCALE GENOMIC DNA]</scope>
    <source>
        <strain evidence="1 3">P2</strain>
    </source>
</reference>
<dbReference type="AlphaFoldDB" id="A0AAE6MK63"/>
<evidence type="ECO:0000313" key="2">
    <source>
        <dbReference type="EMBL" id="QTE51051.1"/>
    </source>
</evidence>
<dbReference type="EMBL" id="CP071880">
    <property type="protein sequence ID" value="QTE51051.1"/>
    <property type="molecule type" value="Genomic_DNA"/>
</dbReference>
<keyword evidence="4" id="KW-1185">Reference proteome</keyword>
<evidence type="ECO:0000313" key="4">
    <source>
        <dbReference type="Proteomes" id="UP000663940"/>
    </source>
</evidence>
<evidence type="ECO:0000313" key="1">
    <source>
        <dbReference type="EMBL" id="QEM06423.1"/>
    </source>
</evidence>
<protein>
    <submittedName>
        <fullName evidence="1">Uncharacterized protein</fullName>
    </submittedName>
</protein>
<reference evidence="2 4" key="2">
    <citation type="submission" date="2021-03" db="EMBL/GenBank/DDBJ databases">
        <title>Mucilaginibacter strains isolated from gold and copper mining confer multi heavy-metal resistance.</title>
        <authorList>
            <person name="Li Y."/>
        </authorList>
    </citation>
    <scope>NUCLEOTIDE SEQUENCE [LARGE SCALE GENOMIC DNA]</scope>
    <source>
        <strain evidence="2 4">P2-4</strain>
    </source>
</reference>
<evidence type="ECO:0000313" key="3">
    <source>
        <dbReference type="Proteomes" id="UP000250557"/>
    </source>
</evidence>
<sequence>MKTKVRFEFDTQLFYPAYNGPRNIIFENPPHIPATGDAVNFRIADFFDDKKVIKKFEALDDGNVFYAERLQAIYSKEEIEIIVVVYEEAIFKENFPQFFERSLM</sequence>
<dbReference type="RefSeq" id="WP_149354161.1">
    <property type="nucleotide sequence ID" value="NZ_CP043451.1"/>
</dbReference>
<dbReference type="Proteomes" id="UP000250557">
    <property type="component" value="Chromosome"/>
</dbReference>
<organism evidence="1 3">
    <name type="scientific">Mucilaginibacter rubeus</name>
    <dbReference type="NCBI Taxonomy" id="2027860"/>
    <lineage>
        <taxon>Bacteria</taxon>
        <taxon>Pseudomonadati</taxon>
        <taxon>Bacteroidota</taxon>
        <taxon>Sphingobacteriia</taxon>
        <taxon>Sphingobacteriales</taxon>
        <taxon>Sphingobacteriaceae</taxon>
        <taxon>Mucilaginibacter</taxon>
    </lineage>
</organism>
<dbReference type="EMBL" id="CP043451">
    <property type="protein sequence ID" value="QEM06423.1"/>
    <property type="molecule type" value="Genomic_DNA"/>
</dbReference>
<dbReference type="Proteomes" id="UP000663940">
    <property type="component" value="Chromosome"/>
</dbReference>